<evidence type="ECO:0000313" key="2">
    <source>
        <dbReference type="EMBL" id="MDW0110589.1"/>
    </source>
</evidence>
<dbReference type="EMBL" id="JAUBDH010000006">
    <property type="protein sequence ID" value="MDW0110589.1"/>
    <property type="molecule type" value="Genomic_DNA"/>
</dbReference>
<feature type="transmembrane region" description="Helical" evidence="1">
    <location>
        <begin position="54"/>
        <end position="76"/>
    </location>
</feature>
<accession>A0ABU4G0U7</accession>
<keyword evidence="1" id="KW-0472">Membrane</keyword>
<proteinExistence type="predicted"/>
<keyword evidence="3" id="KW-1185">Reference proteome</keyword>
<sequence>MVNDEVTSTAYKRVFDRLALYLLAVVLAPVLFGACLTLYSMAMHEDSWGFGPSTLVIALYSLPFFALGAFPVSLYIDSSVRTKQSSRWIKSLLYVGAGSLAGLLGAVLFFDLFSIPAIILYGAVGALIYFGVVELVKKLFRSRELDS</sequence>
<feature type="transmembrane region" description="Helical" evidence="1">
    <location>
        <begin position="18"/>
        <end position="42"/>
    </location>
</feature>
<dbReference type="Proteomes" id="UP001280629">
    <property type="component" value="Unassembled WGS sequence"/>
</dbReference>
<keyword evidence="1" id="KW-1133">Transmembrane helix</keyword>
<organism evidence="2 3">
    <name type="scientific">Sporosarcina aquimarina</name>
    <dbReference type="NCBI Taxonomy" id="114975"/>
    <lineage>
        <taxon>Bacteria</taxon>
        <taxon>Bacillati</taxon>
        <taxon>Bacillota</taxon>
        <taxon>Bacilli</taxon>
        <taxon>Bacillales</taxon>
        <taxon>Caryophanaceae</taxon>
        <taxon>Sporosarcina</taxon>
    </lineage>
</organism>
<reference evidence="2 3" key="1">
    <citation type="submission" date="2023-06" db="EMBL/GenBank/DDBJ databases">
        <title>Sporosarcina sp. nov., isolated from Korean traditional fermented seafood 'Jeotgal'.</title>
        <authorList>
            <person name="Yang A.-I."/>
            <person name="Shin N.-R."/>
        </authorList>
    </citation>
    <scope>NUCLEOTIDE SEQUENCE [LARGE SCALE GENOMIC DNA]</scope>
    <source>
        <strain evidence="2 3">KCTC3840</strain>
    </source>
</reference>
<feature type="transmembrane region" description="Helical" evidence="1">
    <location>
        <begin position="88"/>
        <end position="109"/>
    </location>
</feature>
<evidence type="ECO:0000256" key="1">
    <source>
        <dbReference type="SAM" id="Phobius"/>
    </source>
</evidence>
<name>A0ABU4G0U7_9BACL</name>
<gene>
    <name evidence="2" type="ORF">QT716_11135</name>
</gene>
<dbReference type="RefSeq" id="WP_317936148.1">
    <property type="nucleotide sequence ID" value="NZ_JAUBDH010000006.1"/>
</dbReference>
<protein>
    <submittedName>
        <fullName evidence="2">Uncharacterized protein</fullName>
    </submittedName>
</protein>
<keyword evidence="1" id="KW-0812">Transmembrane</keyword>
<feature type="transmembrane region" description="Helical" evidence="1">
    <location>
        <begin position="115"/>
        <end position="136"/>
    </location>
</feature>
<comment type="caution">
    <text evidence="2">The sequence shown here is derived from an EMBL/GenBank/DDBJ whole genome shotgun (WGS) entry which is preliminary data.</text>
</comment>
<evidence type="ECO:0000313" key="3">
    <source>
        <dbReference type="Proteomes" id="UP001280629"/>
    </source>
</evidence>